<proteinExistence type="predicted"/>
<evidence type="ECO:0000256" key="1">
    <source>
        <dbReference type="SAM" id="MobiDB-lite"/>
    </source>
</evidence>
<dbReference type="Pfam" id="PF14052">
    <property type="entry name" value="Caps_assemb_Wzi"/>
    <property type="match status" value="1"/>
</dbReference>
<protein>
    <submittedName>
        <fullName evidence="3">Capsule assembly Wzi family protein</fullName>
    </submittedName>
</protein>
<feature type="compositionally biased region" description="Polar residues" evidence="1">
    <location>
        <begin position="79"/>
        <end position="88"/>
    </location>
</feature>
<feature type="chain" id="PRO_5022699760" evidence="2">
    <location>
        <begin position="23"/>
        <end position="636"/>
    </location>
</feature>
<dbReference type="InterPro" id="IPR026950">
    <property type="entry name" value="Caps_assemb_Wzi"/>
</dbReference>
<feature type="compositionally biased region" description="Pro residues" evidence="1">
    <location>
        <begin position="61"/>
        <end position="75"/>
    </location>
</feature>
<feature type="signal peptide" evidence="2">
    <location>
        <begin position="1"/>
        <end position="22"/>
    </location>
</feature>
<evidence type="ECO:0000313" key="3">
    <source>
        <dbReference type="EMBL" id="QEE29530.1"/>
    </source>
</evidence>
<accession>A0A5B9EFH2</accession>
<feature type="compositionally biased region" description="Low complexity" evidence="1">
    <location>
        <begin position="27"/>
        <end position="47"/>
    </location>
</feature>
<dbReference type="EMBL" id="CP042806">
    <property type="protein sequence ID" value="QEE29530.1"/>
    <property type="molecule type" value="Genomic_DNA"/>
</dbReference>
<evidence type="ECO:0000313" key="4">
    <source>
        <dbReference type="Proteomes" id="UP000321820"/>
    </source>
</evidence>
<evidence type="ECO:0000256" key="2">
    <source>
        <dbReference type="SAM" id="SignalP"/>
    </source>
</evidence>
<dbReference type="Gene3D" id="2.40.160.130">
    <property type="entry name" value="Capsule assembly protein Wzi"/>
    <property type="match status" value="1"/>
</dbReference>
<keyword evidence="2" id="KW-0732">Signal</keyword>
<keyword evidence="4" id="KW-1185">Reference proteome</keyword>
<dbReference type="Proteomes" id="UP000321820">
    <property type="component" value="Chromosome"/>
</dbReference>
<reference evidence="3 4" key="1">
    <citation type="submission" date="2019-08" db="EMBL/GenBank/DDBJ databases">
        <title>Complete genome sequence of Terriglobus albidus strain ORNL.</title>
        <authorList>
            <person name="Podar M."/>
        </authorList>
    </citation>
    <scope>NUCLEOTIDE SEQUENCE [LARGE SCALE GENOMIC DNA]</scope>
    <source>
        <strain evidence="3 4">ORNL</strain>
    </source>
</reference>
<dbReference type="AlphaFoldDB" id="A0A5B9EFH2"/>
<dbReference type="OrthoDB" id="101884at2"/>
<organism evidence="3 4">
    <name type="scientific">Terriglobus albidus</name>
    <dbReference type="NCBI Taxonomy" id="1592106"/>
    <lineage>
        <taxon>Bacteria</taxon>
        <taxon>Pseudomonadati</taxon>
        <taxon>Acidobacteriota</taxon>
        <taxon>Terriglobia</taxon>
        <taxon>Terriglobales</taxon>
        <taxon>Acidobacteriaceae</taxon>
        <taxon>Terriglobus</taxon>
    </lineage>
</organism>
<name>A0A5B9EFH2_9BACT</name>
<dbReference type="RefSeq" id="WP_147648722.1">
    <property type="nucleotide sequence ID" value="NZ_CP042806.1"/>
</dbReference>
<dbReference type="KEGG" id="talb:FTW19_16920"/>
<gene>
    <name evidence="3" type="ORF">FTW19_16920</name>
</gene>
<dbReference type="InterPro" id="IPR038636">
    <property type="entry name" value="Wzi_sf"/>
</dbReference>
<sequence>MRRFPTALSLAFGFVFLYSASAQQNDSAQQNLPAQQPGYNQQQQTNPPALPPYNPDQKQPPTLPKPQPVPPPVVAPQPTEQHPFTARNQYGPPATIRKIDFLGSVYIPVDSWIYPAMLRLHAYGYLNTAFISMRPWTRRSAINMLVDSEQDIRASDNEEAKAILDSLLHEFDAELAANFDGIGAVNGLYSAYTRLGYISGPVLRDSFHLGQTVSNDYGRPYQNGFNNITGFSTVNEIGRLSLSVRGEYQHAPSADGYSYALAQQLAAVDRISYDGFNRPQSTIPEGPIAATNTFRIQEANLSFHLAKHEFSLGKSDAWNGPGVGGAFSWTNNAENIYSFRINRVEPMYIPFIRNVLGPVRYDIFVGSLKGHTYPNSPWVHSTTFSFAPTKNFQFGFSRTAIWGGKGHTPITFHTFLKSFFHFQDTNGSEKFSRSDPGARFSMFTASWRLPIPKHLVTFYLDSMVHDDVTPISAPHRASFRPGLYLAQLPYLPKLDLRLEGVNTDPPVVNSGNGEFMYYEVVQRQGYTNKGFIMGDSIGREAKGGQAWLTWHFSGNEWLQLQYLNKKTAKDFVPGGTTQNQFSVNLVKRFAKEVELNATLQHEIWKAPIYKQGQQNNTLVQFQLTWYPRLRQGLGMH</sequence>
<feature type="region of interest" description="Disordered" evidence="1">
    <location>
        <begin position="27"/>
        <end position="91"/>
    </location>
</feature>